<evidence type="ECO:0000256" key="5">
    <source>
        <dbReference type="SAM" id="Coils"/>
    </source>
</evidence>
<evidence type="ECO:0000256" key="4">
    <source>
        <dbReference type="ARBA" id="ARBA00022840"/>
    </source>
</evidence>
<gene>
    <name evidence="7" type="ORF">LD38_07600</name>
</gene>
<dbReference type="EMBL" id="JRFS01000014">
    <property type="protein sequence ID" value="PWE83910.1"/>
    <property type="molecule type" value="Genomic_DNA"/>
</dbReference>
<dbReference type="PANTHER" id="PTHR43788">
    <property type="entry name" value="DNA2/NAM7 HELICASE FAMILY MEMBER"/>
    <property type="match status" value="1"/>
</dbReference>
<accession>A0A2U2EHC1</accession>
<dbReference type="RefSeq" id="WP_109257796.1">
    <property type="nucleotide sequence ID" value="NZ_JRFS01000014.1"/>
</dbReference>
<reference evidence="7 8" key="1">
    <citation type="submission" date="2014-09" db="EMBL/GenBank/DDBJ databases">
        <title>Butyrate-producing bacteria isolated from human gut.</title>
        <authorList>
            <person name="Zhang Q."/>
            <person name="Zhao L."/>
        </authorList>
    </citation>
    <scope>NUCLEOTIDE SEQUENCE [LARGE SCALE GENOMIC DNA]</scope>
    <source>
        <strain evidence="7 8">R22</strain>
    </source>
</reference>
<keyword evidence="4" id="KW-0067">ATP-binding</keyword>
<dbReference type="InterPro" id="IPR041679">
    <property type="entry name" value="DNA2/NAM7-like_C"/>
</dbReference>
<sequence length="1045" mass="121490">MNKKNDILESWIMVEHLSEGDINLKDKNILTFRSLQNSDYYSMLVNEMHKREFGKYKHSGVVLYFDIFPFQEVVDFLREQYKLKPTEQEITLGKKFSFALYFDKKLNFINEMTFLTESYYIRNKRRIPKQQDFNAFEVEKVKKFGEMFVCSNDMNYSIHFNNAISSILKENNILIDNCRMQLLTNIDSESTNLHSFFITDLEKAKKIQSHNLDKYITGVITERNNLNCRKESEMYNPEIFCRILRPKNYPIARFPDNPEFSLALMQQVAVNLSIGFDNEQIRSVNGPPGTGKTTLLKDIFAELIVEQAYEMASMSSKYIRGTDLTKYWDNASIGSVPKTIAEKGIVVASSNHGAVQNIVDELPLSKKIDKEFIDAIVSVDYFKEIANSYVETEWITDEKGTYERLKITKKEDMDKFWGVFSIEGGKKDNMEYIVTVLKHIVYHLEQEYTPNNDIYLGFITLYDKVNNYRNKIQNVAEKIISIRKIQLEIKEKFQKFESNLIRKKNDLEQLVSENKKKREDIKEKIKDLENDRINLDMQLQAAEIENNRILQCIEALKIQKPGFFSLRKSKKEYREKNKMYSEQLQSSITNKSLINGKLIEVERQIQCFQVEIEKIISKSKDEQVAFTKWKQNESLEIECLETKVEKIQEKLSGIEINNLKLESDYETLQLSNPWFDIEYRRLQSQLFVKAMEVRKQFLYENVKNIKAAYIIWSKQKDYIERKNIIAEAWNWINLTIPVIGSTFASFSRMCANMGKETIGHLFIDEAGQALPQASVGAIFRSKYVMAVGDPSQIKPVLTLEANILNMLGKYYGVSQKYLSESASTQTLIDEISQYGFYKDNSKEKWIGIPLWVHRRCKNPMFDIANKISYGGNMVQGEKKDGVCEWYDIEGYALDKYVAEQGEFLTNKIKNMIVENPDIINKQKKDIIYVISPFKNVAYQLSKELNKIEFTRYDKKGKPTNIGTVHTFQGKEAPIVFFVLGADKKCIGAANWAVGTDNPNIMNVAVTQAKEEFYIIGDKEMYLSLNSDVINDTCKIIEKHNMNTSL</sequence>
<evidence type="ECO:0000256" key="3">
    <source>
        <dbReference type="ARBA" id="ARBA00022806"/>
    </source>
</evidence>
<comment type="caution">
    <text evidence="7">The sequence shown here is derived from an EMBL/GenBank/DDBJ whole genome shotgun (WGS) entry which is preliminary data.</text>
</comment>
<evidence type="ECO:0000313" key="8">
    <source>
        <dbReference type="Proteomes" id="UP000245905"/>
    </source>
</evidence>
<dbReference type="InterPro" id="IPR050534">
    <property type="entry name" value="Coronavir_polyprotein_1ab"/>
</dbReference>
<evidence type="ECO:0000256" key="2">
    <source>
        <dbReference type="ARBA" id="ARBA00022801"/>
    </source>
</evidence>
<keyword evidence="3 7" id="KW-0347">Helicase</keyword>
<dbReference type="Gene3D" id="3.40.50.300">
    <property type="entry name" value="P-loop containing nucleotide triphosphate hydrolases"/>
    <property type="match status" value="3"/>
</dbReference>
<keyword evidence="1" id="KW-0547">Nucleotide-binding</keyword>
<dbReference type="SUPFAM" id="SSF52540">
    <property type="entry name" value="P-loop containing nucleoside triphosphate hydrolases"/>
    <property type="match status" value="1"/>
</dbReference>
<protein>
    <submittedName>
        <fullName evidence="7">DNA helicase</fullName>
    </submittedName>
</protein>
<feature type="coiled-coil region" evidence="5">
    <location>
        <begin position="493"/>
        <end position="559"/>
    </location>
</feature>
<dbReference type="InterPro" id="IPR027417">
    <property type="entry name" value="P-loop_NTPase"/>
</dbReference>
<keyword evidence="5" id="KW-0175">Coiled coil</keyword>
<organism evidence="7 8">
    <name type="scientific">Agathobacter rectalis</name>
    <dbReference type="NCBI Taxonomy" id="39491"/>
    <lineage>
        <taxon>Bacteria</taxon>
        <taxon>Bacillati</taxon>
        <taxon>Bacillota</taxon>
        <taxon>Clostridia</taxon>
        <taxon>Lachnospirales</taxon>
        <taxon>Lachnospiraceae</taxon>
        <taxon>Agathobacter</taxon>
    </lineage>
</organism>
<dbReference type="GO" id="GO:0005524">
    <property type="term" value="F:ATP binding"/>
    <property type="evidence" value="ECO:0007669"/>
    <property type="project" value="UniProtKB-KW"/>
</dbReference>
<evidence type="ECO:0000256" key="1">
    <source>
        <dbReference type="ARBA" id="ARBA00022741"/>
    </source>
</evidence>
<dbReference type="Pfam" id="PF13087">
    <property type="entry name" value="AAA_12"/>
    <property type="match status" value="1"/>
</dbReference>
<feature type="coiled-coil region" evidence="5">
    <location>
        <begin position="630"/>
        <end position="664"/>
    </location>
</feature>
<evidence type="ECO:0000259" key="6">
    <source>
        <dbReference type="Pfam" id="PF13087"/>
    </source>
</evidence>
<proteinExistence type="predicted"/>
<dbReference type="AlphaFoldDB" id="A0A2U2EHC1"/>
<dbReference type="GO" id="GO:0043139">
    <property type="term" value="F:5'-3' DNA helicase activity"/>
    <property type="evidence" value="ECO:0007669"/>
    <property type="project" value="TreeGrafter"/>
</dbReference>
<keyword evidence="2" id="KW-0378">Hydrolase</keyword>
<dbReference type="PANTHER" id="PTHR43788:SF8">
    <property type="entry name" value="DNA-BINDING PROTEIN SMUBP-2"/>
    <property type="match status" value="1"/>
</dbReference>
<feature type="domain" description="DNA2/NAM7 helicase-like C-terminal" evidence="6">
    <location>
        <begin position="918"/>
        <end position="1018"/>
    </location>
</feature>
<dbReference type="Proteomes" id="UP000245905">
    <property type="component" value="Unassembled WGS sequence"/>
</dbReference>
<name>A0A2U2EHC1_9FIRM</name>
<evidence type="ECO:0000313" key="7">
    <source>
        <dbReference type="EMBL" id="PWE83910.1"/>
    </source>
</evidence>
<dbReference type="GO" id="GO:0016787">
    <property type="term" value="F:hydrolase activity"/>
    <property type="evidence" value="ECO:0007669"/>
    <property type="project" value="UniProtKB-KW"/>
</dbReference>